<dbReference type="InterPro" id="IPR008811">
    <property type="entry name" value="Glycosyl_hydrolases_36"/>
</dbReference>
<protein>
    <recommendedName>
        <fullName evidence="2">galactinol--sucrose galactosyltransferase</fullName>
        <ecNumber evidence="2">2.4.1.82</ecNumber>
    </recommendedName>
</protein>
<evidence type="ECO:0000256" key="3">
    <source>
        <dbReference type="ARBA" id="ARBA00023277"/>
    </source>
</evidence>
<dbReference type="EC" id="2.4.1.82" evidence="2"/>
<accession>A0A2C9UJJ0</accession>
<dbReference type="STRING" id="3983.A0A2C9UJJ0"/>
<evidence type="ECO:0000313" key="5">
    <source>
        <dbReference type="EMBL" id="OAY30834.1"/>
    </source>
</evidence>
<dbReference type="Gene3D" id="3.20.20.70">
    <property type="entry name" value="Aldolase class I"/>
    <property type="match status" value="1"/>
</dbReference>
<reference evidence="5" key="1">
    <citation type="submission" date="2016-02" db="EMBL/GenBank/DDBJ databases">
        <title>WGS assembly of Manihot esculenta.</title>
        <authorList>
            <person name="Bredeson J.V."/>
            <person name="Prochnik S.E."/>
            <person name="Lyons J.B."/>
            <person name="Schmutz J."/>
            <person name="Grimwood J."/>
            <person name="Vrebalov J."/>
            <person name="Bart R.S."/>
            <person name="Amuge T."/>
            <person name="Ferguson M.E."/>
            <person name="Green R."/>
            <person name="Putnam N."/>
            <person name="Stites J."/>
            <person name="Rounsley S."/>
            <person name="Rokhsar D.S."/>
        </authorList>
    </citation>
    <scope>NUCLEOTIDE SEQUENCE [LARGE SCALE GENOMIC DNA]</scope>
    <source>
        <tissue evidence="5">Leaf</tissue>
    </source>
</reference>
<dbReference type="GO" id="GO:0047274">
    <property type="term" value="F:galactinol-sucrose galactosyltransferase activity"/>
    <property type="evidence" value="ECO:0000318"/>
    <property type="project" value="GO_Central"/>
</dbReference>
<dbReference type="PANTHER" id="PTHR31268:SF37">
    <property type="entry name" value="GALACTINOL--SUCROSE GALACTOSYLTRANSFERASE"/>
    <property type="match status" value="1"/>
</dbReference>
<comment type="catalytic activity">
    <reaction evidence="4">
        <text>alpha-D-galactosyl-(1-&gt;3)-1D-myo-inositol + sucrose = raffinose + myo-inositol</text>
        <dbReference type="Rhea" id="RHEA:20161"/>
        <dbReference type="ChEBI" id="CHEBI:16634"/>
        <dbReference type="ChEBI" id="CHEBI:17268"/>
        <dbReference type="ChEBI" id="CHEBI:17505"/>
        <dbReference type="ChEBI" id="CHEBI:17992"/>
        <dbReference type="EC" id="2.4.1.82"/>
    </reaction>
</comment>
<evidence type="ECO:0000256" key="2">
    <source>
        <dbReference type="ARBA" id="ARBA00012708"/>
    </source>
</evidence>
<dbReference type="Pfam" id="PF05691">
    <property type="entry name" value="Raffinose_syn"/>
    <property type="match status" value="1"/>
</dbReference>
<dbReference type="PANTHER" id="PTHR31268">
    <property type="match status" value="1"/>
</dbReference>
<sequence length="774" mass="86987">MAPTTSSNTIQSMGLSDDKLPLSITLEESTFLANAHPFLKQVPDNIVVTPSSFLSVGETKNAVGCFVGFDMDECKSWHAIPIGKLSRIRFMSIFRFKIGYNGKDVETETQIMILDRSDSGRPDVLLLPLIEGSFRSSLQAGVDDYVDICVESGSSRVCESRFRSCLYIHVGHDPYRLVRDAMKVVKARLGTFKLLEEKTPPNIVDKFGWCTWDAVYREVNPNVVRSGVKGLLQGGCPPKWVLIDDGWQSICHDDQDPVSDVEGMDRMVTGTTMFNESPRLKTFEVNYKFKDYKSPKVPFNKGMGAFIKDLKEDVRTVEDVYVWHAFLGYWGGIRPNSPAVPESKIIIPRLSKGLQKTMDDLAVNNILTYGVGFVQPELVSKLYEGLHSHLASAGIDGVKIDAIHLLEMISEEYGGQVEVAKTYYKALRASIRKHFKGNGVIASMEQGNDFMFLGTEAISLGRVGDDFWGSDPAGDPRGTFWLQGCHIVHCAYNSLWMCNFIHPDWDMFQSTHPVAEFHAASRAISGGPIYVSYRIREHNFKLLKRLVLPDGSILRCESYALPTRDCLFRDPLHDGETMLKLWNLNKYTGVLGLFNCQGGGWCCITRRNKGAPMFSNRVHCLTAPEDIEWKNGRNPVPMEGAYTFAVYIFHEKKLKLMKRAGETLEFWLEPFTYELLTFSPVHMLSKKVIQFAPIGLVNMLNSGGAIQSLDVDEEGSWVRIGVKGIGEMKMYASERPRRCKIDGVEGEFCYDDDTVTVQVPWHGSPGLSVMEYLF</sequence>
<name>A0A2C9UJJ0_MANES</name>
<dbReference type="AlphaFoldDB" id="A0A2C9UJJ0"/>
<evidence type="ECO:0000256" key="1">
    <source>
        <dbReference type="ARBA" id="ARBA00007240"/>
    </source>
</evidence>
<dbReference type="InterPro" id="IPR017853">
    <property type="entry name" value="GH"/>
</dbReference>
<keyword evidence="3" id="KW-0119">Carbohydrate metabolism</keyword>
<gene>
    <name evidence="5" type="ORF">MANES_14G062500</name>
</gene>
<proteinExistence type="inferred from homology"/>
<dbReference type="InterPro" id="IPR013785">
    <property type="entry name" value="Aldolase_TIM"/>
</dbReference>
<organism evidence="5">
    <name type="scientific">Manihot esculenta</name>
    <name type="common">Cassava</name>
    <name type="synonym">Jatropha manihot</name>
    <dbReference type="NCBI Taxonomy" id="3983"/>
    <lineage>
        <taxon>Eukaryota</taxon>
        <taxon>Viridiplantae</taxon>
        <taxon>Streptophyta</taxon>
        <taxon>Embryophyta</taxon>
        <taxon>Tracheophyta</taxon>
        <taxon>Spermatophyta</taxon>
        <taxon>Magnoliopsida</taxon>
        <taxon>eudicotyledons</taxon>
        <taxon>Gunneridae</taxon>
        <taxon>Pentapetalae</taxon>
        <taxon>rosids</taxon>
        <taxon>fabids</taxon>
        <taxon>Malpighiales</taxon>
        <taxon>Euphorbiaceae</taxon>
        <taxon>Crotonoideae</taxon>
        <taxon>Manihoteae</taxon>
        <taxon>Manihot</taxon>
    </lineage>
</organism>
<dbReference type="EMBL" id="CM004400">
    <property type="protein sequence ID" value="OAY30834.1"/>
    <property type="molecule type" value="Genomic_DNA"/>
</dbReference>
<evidence type="ECO:0000256" key="4">
    <source>
        <dbReference type="ARBA" id="ARBA00049426"/>
    </source>
</evidence>
<comment type="similarity">
    <text evidence="1">Belongs to the glycosyl hydrolases 36 family.</text>
</comment>
<dbReference type="SUPFAM" id="SSF51445">
    <property type="entry name" value="(Trans)glycosidases"/>
    <property type="match status" value="1"/>
</dbReference>